<dbReference type="InterPro" id="IPR008538">
    <property type="entry name" value="Uma2"/>
</dbReference>
<proteinExistence type="predicted"/>
<sequence>MLAGGSINHALVIANLIGILYGALRGKPCRVYNSDIRLQLSKARYVYPDITVSCDERDKGQGDSIRYPRLVVEVLSPSTEAFDRGRKAAYYRECASL</sequence>
<dbReference type="Gene3D" id="3.90.1570.10">
    <property type="entry name" value="tt1808, chain A"/>
    <property type="match status" value="1"/>
</dbReference>
<evidence type="ECO:0000313" key="4">
    <source>
        <dbReference type="Proteomes" id="UP000290365"/>
    </source>
</evidence>
<organism evidence="3 4">
    <name type="scientific">Ktedonosporobacter rubrisoli</name>
    <dbReference type="NCBI Taxonomy" id="2509675"/>
    <lineage>
        <taxon>Bacteria</taxon>
        <taxon>Bacillati</taxon>
        <taxon>Chloroflexota</taxon>
        <taxon>Ktedonobacteria</taxon>
        <taxon>Ktedonobacterales</taxon>
        <taxon>Ktedonosporobacteraceae</taxon>
        <taxon>Ktedonosporobacter</taxon>
    </lineage>
</organism>
<keyword evidence="1" id="KW-1133">Transmembrane helix</keyword>
<dbReference type="CDD" id="cd06260">
    <property type="entry name" value="DUF820-like"/>
    <property type="match status" value="1"/>
</dbReference>
<evidence type="ECO:0000313" key="3">
    <source>
        <dbReference type="EMBL" id="QBD80533.1"/>
    </source>
</evidence>
<accession>A0A4P6JYI0</accession>
<keyword evidence="4" id="KW-1185">Reference proteome</keyword>
<keyword evidence="1" id="KW-0812">Transmembrane</keyword>
<dbReference type="InterPro" id="IPR012296">
    <property type="entry name" value="Nuclease_put_TT1808"/>
</dbReference>
<dbReference type="InterPro" id="IPR011335">
    <property type="entry name" value="Restrct_endonuc-II-like"/>
</dbReference>
<evidence type="ECO:0000256" key="1">
    <source>
        <dbReference type="SAM" id="Phobius"/>
    </source>
</evidence>
<protein>
    <submittedName>
        <fullName evidence="3">Uma2 family endonuclease</fullName>
    </submittedName>
</protein>
<dbReference type="Pfam" id="PF05685">
    <property type="entry name" value="Uma2"/>
    <property type="match status" value="1"/>
</dbReference>
<gene>
    <name evidence="3" type="ORF">EPA93_32995</name>
</gene>
<dbReference type="EMBL" id="CP035758">
    <property type="protein sequence ID" value="QBD80533.1"/>
    <property type="molecule type" value="Genomic_DNA"/>
</dbReference>
<feature type="transmembrane region" description="Helical" evidence="1">
    <location>
        <begin position="6"/>
        <end position="24"/>
    </location>
</feature>
<dbReference type="OrthoDB" id="9808428at2"/>
<dbReference type="Proteomes" id="UP000290365">
    <property type="component" value="Chromosome"/>
</dbReference>
<name>A0A4P6JYI0_KTERU</name>
<keyword evidence="3" id="KW-0378">Hydrolase</keyword>
<reference evidence="3 4" key="1">
    <citation type="submission" date="2019-01" db="EMBL/GenBank/DDBJ databases">
        <title>Ktedonosporobacter rubrisoli SCAWS-G2.</title>
        <authorList>
            <person name="Huang Y."/>
            <person name="Yan B."/>
        </authorList>
    </citation>
    <scope>NUCLEOTIDE SEQUENCE [LARGE SCALE GENOMIC DNA]</scope>
    <source>
        <strain evidence="3 4">SCAWS-G2</strain>
    </source>
</reference>
<keyword evidence="3" id="KW-0540">Nuclease</keyword>
<dbReference type="PANTHER" id="PTHR36558">
    <property type="entry name" value="GLR1098 PROTEIN"/>
    <property type="match status" value="1"/>
</dbReference>
<dbReference type="AlphaFoldDB" id="A0A4P6JYI0"/>
<dbReference type="GO" id="GO:0004519">
    <property type="term" value="F:endonuclease activity"/>
    <property type="evidence" value="ECO:0007669"/>
    <property type="project" value="UniProtKB-KW"/>
</dbReference>
<evidence type="ECO:0000259" key="2">
    <source>
        <dbReference type="Pfam" id="PF05685"/>
    </source>
</evidence>
<keyword evidence="1" id="KW-0472">Membrane</keyword>
<dbReference type="KEGG" id="kbs:EPA93_32995"/>
<dbReference type="PANTHER" id="PTHR36558:SF1">
    <property type="entry name" value="RESTRICTION ENDONUCLEASE DOMAIN-CONTAINING PROTEIN-RELATED"/>
    <property type="match status" value="1"/>
</dbReference>
<feature type="domain" description="Putative restriction endonuclease" evidence="2">
    <location>
        <begin position="4"/>
        <end position="93"/>
    </location>
</feature>
<keyword evidence="3" id="KW-0255">Endonuclease</keyword>
<dbReference type="SUPFAM" id="SSF52980">
    <property type="entry name" value="Restriction endonuclease-like"/>
    <property type="match status" value="1"/>
</dbReference>